<keyword evidence="1" id="KW-0812">Transmembrane</keyword>
<gene>
    <name evidence="2" type="ORF">PR1_32</name>
</gene>
<sequence length="59" mass="6758">MLLYIMFLCVCIFAHTKYEIAIWDKFGVLGYPKAQAAVDFFISYCVVAVGLIGYTLWIQ</sequence>
<keyword evidence="3" id="KW-1185">Reference proteome</keyword>
<evidence type="ECO:0000313" key="2">
    <source>
        <dbReference type="EMBL" id="AQT25355.1"/>
    </source>
</evidence>
<protein>
    <submittedName>
        <fullName evidence="2">Uncharacterized protein</fullName>
    </submittedName>
</protein>
<accession>A0A1S6KVB4</accession>
<keyword evidence="1" id="KW-0472">Membrane</keyword>
<proteinExistence type="predicted"/>
<name>A0A1S6KVB4_9CAUD</name>
<keyword evidence="1" id="KW-1133">Transmembrane helix</keyword>
<feature type="transmembrane region" description="Helical" evidence="1">
    <location>
        <begin position="40"/>
        <end position="58"/>
    </location>
</feature>
<reference evidence="2 3" key="1">
    <citation type="submission" date="2016-12" db="EMBL/GenBank/DDBJ databases">
        <title>Providencia rettgeri phage vB-PreS_PR1 - a deep-branching member of the T5-like siphoviruses.</title>
        <authorList>
            <person name="Oliveira H."/>
            <person name="Pinto G."/>
            <person name="Hendrix H."/>
            <person name="Noben J.-P."/>
            <person name="Gawor J."/>
            <person name="Lobocka M."/>
            <person name="Lavigne R."/>
            <person name="Azeredo J."/>
        </authorList>
    </citation>
    <scope>NUCLEOTIDE SEQUENCE [LARGE SCALE GENOMIC DNA]</scope>
</reference>
<evidence type="ECO:0000256" key="1">
    <source>
        <dbReference type="SAM" id="Phobius"/>
    </source>
</evidence>
<evidence type="ECO:0000313" key="3">
    <source>
        <dbReference type="Proteomes" id="UP000222417"/>
    </source>
</evidence>
<organism evidence="2 3">
    <name type="scientific">Providencia phage vB_PreS_PR1</name>
    <dbReference type="NCBI Taxonomy" id="1931407"/>
    <lineage>
        <taxon>Viruses</taxon>
        <taxon>Duplodnaviria</taxon>
        <taxon>Heunggongvirae</taxon>
        <taxon>Uroviricota</taxon>
        <taxon>Caudoviricetes</taxon>
        <taxon>Demerecviridae</taxon>
        <taxon>Priunavirus</taxon>
        <taxon>Priunavirus PR1</taxon>
    </lineage>
</organism>
<dbReference type="EMBL" id="KY363465">
    <property type="protein sequence ID" value="AQT25355.1"/>
    <property type="molecule type" value="Genomic_DNA"/>
</dbReference>
<dbReference type="Proteomes" id="UP000222417">
    <property type="component" value="Segment"/>
</dbReference>